<evidence type="ECO:0000256" key="1">
    <source>
        <dbReference type="SAM" id="SignalP"/>
    </source>
</evidence>
<keyword evidence="1" id="KW-0732">Signal</keyword>
<keyword evidence="3" id="KW-1185">Reference proteome</keyword>
<gene>
    <name evidence="2" type="ORF">HYPSUDRAFT_72845</name>
</gene>
<feature type="signal peptide" evidence="1">
    <location>
        <begin position="1"/>
        <end position="25"/>
    </location>
</feature>
<protein>
    <recommendedName>
        <fullName evidence="4">Secreted protein</fullName>
    </recommendedName>
</protein>
<evidence type="ECO:0008006" key="4">
    <source>
        <dbReference type="Google" id="ProtNLM"/>
    </source>
</evidence>
<sequence>MYISLRYRPSLVLATAVLLFAPSQRTSPLSNAHCAGMLNVICSTTSFTAAAGSMAHWPMRICEGNSKQRRQPVSELVSESGQATHATIRNALLRTSPSSMLRFPDLYLNPQGRDSCA</sequence>
<proteinExistence type="predicted"/>
<feature type="chain" id="PRO_5002256933" description="Secreted protein" evidence="1">
    <location>
        <begin position="26"/>
        <end position="117"/>
    </location>
</feature>
<dbReference type="AlphaFoldDB" id="A0A0D2KGZ3"/>
<dbReference type="Proteomes" id="UP000054270">
    <property type="component" value="Unassembled WGS sequence"/>
</dbReference>
<dbReference type="EMBL" id="KN817710">
    <property type="protein sequence ID" value="KJA13837.1"/>
    <property type="molecule type" value="Genomic_DNA"/>
</dbReference>
<evidence type="ECO:0000313" key="3">
    <source>
        <dbReference type="Proteomes" id="UP000054270"/>
    </source>
</evidence>
<organism evidence="2 3">
    <name type="scientific">Hypholoma sublateritium (strain FD-334 SS-4)</name>
    <dbReference type="NCBI Taxonomy" id="945553"/>
    <lineage>
        <taxon>Eukaryota</taxon>
        <taxon>Fungi</taxon>
        <taxon>Dikarya</taxon>
        <taxon>Basidiomycota</taxon>
        <taxon>Agaricomycotina</taxon>
        <taxon>Agaricomycetes</taxon>
        <taxon>Agaricomycetidae</taxon>
        <taxon>Agaricales</taxon>
        <taxon>Agaricineae</taxon>
        <taxon>Strophariaceae</taxon>
        <taxon>Hypholoma</taxon>
    </lineage>
</organism>
<evidence type="ECO:0000313" key="2">
    <source>
        <dbReference type="EMBL" id="KJA13837.1"/>
    </source>
</evidence>
<name>A0A0D2KGZ3_HYPSF</name>
<reference evidence="3" key="1">
    <citation type="submission" date="2014-04" db="EMBL/GenBank/DDBJ databases">
        <title>Evolutionary Origins and Diversification of the Mycorrhizal Mutualists.</title>
        <authorList>
            <consortium name="DOE Joint Genome Institute"/>
            <consortium name="Mycorrhizal Genomics Consortium"/>
            <person name="Kohler A."/>
            <person name="Kuo A."/>
            <person name="Nagy L.G."/>
            <person name="Floudas D."/>
            <person name="Copeland A."/>
            <person name="Barry K.W."/>
            <person name="Cichocki N."/>
            <person name="Veneault-Fourrey C."/>
            <person name="LaButti K."/>
            <person name="Lindquist E.A."/>
            <person name="Lipzen A."/>
            <person name="Lundell T."/>
            <person name="Morin E."/>
            <person name="Murat C."/>
            <person name="Riley R."/>
            <person name="Ohm R."/>
            <person name="Sun H."/>
            <person name="Tunlid A."/>
            <person name="Henrissat B."/>
            <person name="Grigoriev I.V."/>
            <person name="Hibbett D.S."/>
            <person name="Martin F."/>
        </authorList>
    </citation>
    <scope>NUCLEOTIDE SEQUENCE [LARGE SCALE GENOMIC DNA]</scope>
    <source>
        <strain evidence="3">FD-334 SS-4</strain>
    </source>
</reference>
<accession>A0A0D2KGZ3</accession>